<keyword evidence="7" id="KW-0433">Leucine-rich repeat</keyword>
<evidence type="ECO:0000256" key="8">
    <source>
        <dbReference type="ARBA" id="ARBA00022729"/>
    </source>
</evidence>
<evidence type="ECO:0000256" key="14">
    <source>
        <dbReference type="ARBA" id="ARBA00032216"/>
    </source>
</evidence>
<dbReference type="InterPro" id="IPR001611">
    <property type="entry name" value="Leu-rich_rpt"/>
</dbReference>
<dbReference type="InterPro" id="IPR000372">
    <property type="entry name" value="LRRNT"/>
</dbReference>
<reference evidence="16 17" key="1">
    <citation type="journal article" date="2018" name="G3 (Bethesda)">
        <title>A High-Quality Reference Genome for the Invasive Mosquitofish Gambusia affinis Using a Chicago Library.</title>
        <authorList>
            <person name="Hoffberg S.L."/>
            <person name="Troendle N.J."/>
            <person name="Glenn T.C."/>
            <person name="Mahmud O."/>
            <person name="Louha S."/>
            <person name="Chalopin D."/>
            <person name="Bennetzen J.L."/>
            <person name="Mauricio R."/>
        </authorList>
    </citation>
    <scope>NUCLEOTIDE SEQUENCE [LARGE SCALE GENOMIC DNA]</scope>
    <source>
        <strain evidence="16">NE01/NJP1002.9</strain>
        <tissue evidence="16">Muscle</tissue>
    </source>
</reference>
<evidence type="ECO:0000256" key="3">
    <source>
        <dbReference type="ARBA" id="ARBA00011226"/>
    </source>
</evidence>
<comment type="subunit">
    <text evidence="3">Binds to type I and type II collagen.</text>
</comment>
<dbReference type="PROSITE" id="PS51450">
    <property type="entry name" value="LRR"/>
    <property type="match status" value="3"/>
</dbReference>
<comment type="subcellular location">
    <subcellularLocation>
        <location evidence="1">Secreted</location>
        <location evidence="1">Extracellular space</location>
        <location evidence="1">Extracellular matrix</location>
    </subcellularLocation>
</comment>
<comment type="caution">
    <text evidence="16">The sequence shown here is derived from an EMBL/GenBank/DDBJ whole genome shotgun (WGS) entry which is preliminary data.</text>
</comment>
<dbReference type="Gene3D" id="1.20.1070.10">
    <property type="entry name" value="Rhodopsin 7-helix transmembrane proteins"/>
    <property type="match status" value="1"/>
</dbReference>
<evidence type="ECO:0000256" key="7">
    <source>
        <dbReference type="ARBA" id="ARBA00022614"/>
    </source>
</evidence>
<keyword evidence="17" id="KW-1185">Reference proteome</keyword>
<evidence type="ECO:0000256" key="13">
    <source>
        <dbReference type="ARBA" id="ARBA00025136"/>
    </source>
</evidence>
<proteinExistence type="inferred from homology"/>
<dbReference type="FunFam" id="3.80.10.10:FF:000073">
    <property type="entry name" value="Lumican"/>
    <property type="match status" value="1"/>
</dbReference>
<accession>A0A315W852</accession>
<organism evidence="16 17">
    <name type="scientific">Gambusia affinis</name>
    <name type="common">Western mosquitofish</name>
    <name type="synonym">Heterandria affinis</name>
    <dbReference type="NCBI Taxonomy" id="33528"/>
    <lineage>
        <taxon>Eukaryota</taxon>
        <taxon>Metazoa</taxon>
        <taxon>Chordata</taxon>
        <taxon>Craniata</taxon>
        <taxon>Vertebrata</taxon>
        <taxon>Euteleostomi</taxon>
        <taxon>Actinopterygii</taxon>
        <taxon>Neopterygii</taxon>
        <taxon>Teleostei</taxon>
        <taxon>Neoteleostei</taxon>
        <taxon>Acanthomorphata</taxon>
        <taxon>Ovalentaria</taxon>
        <taxon>Atherinomorphae</taxon>
        <taxon>Cyprinodontiformes</taxon>
        <taxon>Poeciliidae</taxon>
        <taxon>Poeciliinae</taxon>
        <taxon>Gambusia</taxon>
    </lineage>
</organism>
<evidence type="ECO:0000313" key="17">
    <source>
        <dbReference type="Proteomes" id="UP000250572"/>
    </source>
</evidence>
<gene>
    <name evidence="16" type="ORF">CCH79_00006670</name>
</gene>
<evidence type="ECO:0000256" key="5">
    <source>
        <dbReference type="ARBA" id="ARBA00022525"/>
    </source>
</evidence>
<dbReference type="Pfam" id="PF01462">
    <property type="entry name" value="LRRNT"/>
    <property type="match status" value="1"/>
</dbReference>
<keyword evidence="10" id="KW-0654">Proteoglycan</keyword>
<name>A0A315W852_GAMAF</name>
<comment type="similarity">
    <text evidence="2">Belongs to the small leucine-rich proteoglycan (SLRP) family. SLRP class II subfamily.</text>
</comment>
<dbReference type="PANTHER" id="PTHR45712">
    <property type="entry name" value="AGAP008170-PA"/>
    <property type="match status" value="1"/>
</dbReference>
<feature type="domain" description="LRRNT" evidence="15">
    <location>
        <begin position="180"/>
        <end position="214"/>
    </location>
</feature>
<dbReference type="Pfam" id="PF13855">
    <property type="entry name" value="LRR_8"/>
    <property type="match status" value="2"/>
</dbReference>
<dbReference type="InterPro" id="IPR050333">
    <property type="entry name" value="SLRP"/>
</dbReference>
<evidence type="ECO:0000256" key="6">
    <source>
        <dbReference type="ARBA" id="ARBA00022530"/>
    </source>
</evidence>
<evidence type="ECO:0000256" key="12">
    <source>
        <dbReference type="ARBA" id="ARBA00023180"/>
    </source>
</evidence>
<dbReference type="STRING" id="33528.ENSGAFP00000031255"/>
<keyword evidence="5" id="KW-0964">Secreted</keyword>
<dbReference type="Pfam" id="PF13516">
    <property type="entry name" value="LRR_6"/>
    <property type="match status" value="1"/>
</dbReference>
<keyword evidence="8" id="KW-0732">Signal</keyword>
<keyword evidence="6" id="KW-0272">Extracellular matrix</keyword>
<dbReference type="Proteomes" id="UP000250572">
    <property type="component" value="Unassembled WGS sequence"/>
</dbReference>
<evidence type="ECO:0000256" key="9">
    <source>
        <dbReference type="ARBA" id="ARBA00022737"/>
    </source>
</evidence>
<evidence type="ECO:0000256" key="10">
    <source>
        <dbReference type="ARBA" id="ARBA00022974"/>
    </source>
</evidence>
<dbReference type="GO" id="GO:0005615">
    <property type="term" value="C:extracellular space"/>
    <property type="evidence" value="ECO:0007669"/>
    <property type="project" value="TreeGrafter"/>
</dbReference>
<feature type="non-terminal residue" evidence="16">
    <location>
        <position position="475"/>
    </location>
</feature>
<dbReference type="EMBL" id="NHOQ01000244">
    <property type="protein sequence ID" value="PWA31930.1"/>
    <property type="molecule type" value="Genomic_DNA"/>
</dbReference>
<evidence type="ECO:0000313" key="16">
    <source>
        <dbReference type="EMBL" id="PWA31930.1"/>
    </source>
</evidence>
<dbReference type="AlphaFoldDB" id="A0A315W852"/>
<dbReference type="SMART" id="SM00365">
    <property type="entry name" value="LRR_SD22"/>
    <property type="match status" value="6"/>
</dbReference>
<evidence type="ECO:0000256" key="4">
    <source>
        <dbReference type="ARBA" id="ARBA00018230"/>
    </source>
</evidence>
<keyword evidence="9" id="KW-0677">Repeat</keyword>
<evidence type="ECO:0000256" key="11">
    <source>
        <dbReference type="ARBA" id="ARBA00023157"/>
    </source>
</evidence>
<dbReference type="Gene3D" id="3.80.10.10">
    <property type="entry name" value="Ribonuclease Inhibitor"/>
    <property type="match status" value="3"/>
</dbReference>
<evidence type="ECO:0000259" key="15">
    <source>
        <dbReference type="SMART" id="SM00013"/>
    </source>
</evidence>
<comment type="function">
    <text evidence="13">Affects the rate of fibrils formation. May have a primary role in collagen fibrillogenesis.</text>
</comment>
<dbReference type="InterPro" id="IPR003591">
    <property type="entry name" value="Leu-rich_rpt_typical-subtyp"/>
</dbReference>
<evidence type="ECO:0000256" key="1">
    <source>
        <dbReference type="ARBA" id="ARBA00004498"/>
    </source>
</evidence>
<protein>
    <recommendedName>
        <fullName evidence="4">Fibromodulin</fullName>
    </recommendedName>
    <alternativeName>
        <fullName evidence="14">Keratan sulfate proteoglycan fibromodulin</fullName>
    </alternativeName>
</protein>
<dbReference type="PANTHER" id="PTHR45712:SF4">
    <property type="entry name" value="FIBROMODULIN"/>
    <property type="match status" value="1"/>
</dbReference>
<evidence type="ECO:0000256" key="2">
    <source>
        <dbReference type="ARBA" id="ARBA00005818"/>
    </source>
</evidence>
<sequence length="475" mass="54228">MSFVMLSITRATTQIILRTTDVHTWDRDDHKLAVSIAADICTILCLSNAAVNMYLYVCTQSKFRREFLAWFNSPLIFPVHFHNALHTLAGGVSACPCAVLIITVDSNLIQRQRISLIQTGIPERQITRRQQKTVIMRTLVFIFLLEMVDMSISQRYSPFQWLSQLRGRRQNAGLQSEAVDCPLECDCPTAYPTALYCHSRNLQHIPYVPSHIKYVYLQHNQITGIQDGVFDNATNLVWVILSHNRLSSEKISNSVFVKLGSLDRLYLDNNELTHVPRNLPRSLTDLRLSYNKIKNISSKLFESMRNLTILQLQGNVIEEVEGGLMGLKSLMMLDMSKNKLKKIPNSFPKELQQLYLQHNNIESVPAGFLTMYPNLQFIRLSHNSLTDEGLPSNVFNTSTLVELDLSFNKLEKIPLVSRNLENLYLQANKIKEFSLSSFCDTIDGTNFSKLKVLRLDANKISIRDIPVEAAYCLRL</sequence>
<keyword evidence="11" id="KW-1015">Disulfide bond</keyword>
<dbReference type="SMART" id="SM00369">
    <property type="entry name" value="LRR_TYP"/>
    <property type="match status" value="9"/>
</dbReference>
<dbReference type="InterPro" id="IPR032675">
    <property type="entry name" value="LRR_dom_sf"/>
</dbReference>
<keyword evidence="12" id="KW-0325">Glycoprotein</keyword>
<dbReference type="SUPFAM" id="SSF52058">
    <property type="entry name" value="L domain-like"/>
    <property type="match status" value="1"/>
</dbReference>
<dbReference type="SMART" id="SM00013">
    <property type="entry name" value="LRRNT"/>
    <property type="match status" value="1"/>
</dbReference>